<dbReference type="Pfam" id="PF04316">
    <property type="entry name" value="FlgM"/>
    <property type="match status" value="1"/>
</dbReference>
<evidence type="ECO:0000256" key="6">
    <source>
        <dbReference type="ARBA" id="ARBA00023163"/>
    </source>
</evidence>
<evidence type="ECO:0000313" key="9">
    <source>
        <dbReference type="EMBL" id="WBL36557.1"/>
    </source>
</evidence>
<feature type="compositionally biased region" description="Pro residues" evidence="7">
    <location>
        <begin position="20"/>
        <end position="30"/>
    </location>
</feature>
<evidence type="ECO:0000259" key="8">
    <source>
        <dbReference type="Pfam" id="PF04316"/>
    </source>
</evidence>
<feature type="region of interest" description="Disordered" evidence="7">
    <location>
        <begin position="1"/>
        <end position="38"/>
    </location>
</feature>
<dbReference type="NCBIfam" id="TIGR03824">
    <property type="entry name" value="FlgM_jcvi"/>
    <property type="match status" value="1"/>
</dbReference>
<dbReference type="SUPFAM" id="SSF101498">
    <property type="entry name" value="Anti-sigma factor FlgM"/>
    <property type="match status" value="1"/>
</dbReference>
<organism evidence="9 10">
    <name type="scientific">Tepidiforma flava</name>
    <dbReference type="NCBI Taxonomy" id="3004094"/>
    <lineage>
        <taxon>Bacteria</taxon>
        <taxon>Bacillati</taxon>
        <taxon>Chloroflexota</taxon>
        <taxon>Tepidiformia</taxon>
        <taxon>Tepidiformales</taxon>
        <taxon>Tepidiformaceae</taxon>
        <taxon>Tepidiforma</taxon>
    </lineage>
</organism>
<gene>
    <name evidence="9" type="primary">flgM</name>
    <name evidence="9" type="ORF">O0235_03085</name>
</gene>
<evidence type="ECO:0000313" key="10">
    <source>
        <dbReference type="Proteomes" id="UP001212803"/>
    </source>
</evidence>
<dbReference type="RefSeq" id="WP_270057079.1">
    <property type="nucleotide sequence ID" value="NZ_CP115149.1"/>
</dbReference>
<keyword evidence="9" id="KW-0969">Cilium</keyword>
<keyword evidence="5" id="KW-0805">Transcription regulation</keyword>
<keyword evidence="10" id="KW-1185">Reference proteome</keyword>
<dbReference type="Proteomes" id="UP001212803">
    <property type="component" value="Chromosome"/>
</dbReference>
<dbReference type="EMBL" id="CP115149">
    <property type="protein sequence ID" value="WBL36557.1"/>
    <property type="molecule type" value="Genomic_DNA"/>
</dbReference>
<keyword evidence="3" id="KW-0678">Repressor</keyword>
<evidence type="ECO:0000256" key="5">
    <source>
        <dbReference type="ARBA" id="ARBA00023015"/>
    </source>
</evidence>
<evidence type="ECO:0000256" key="1">
    <source>
        <dbReference type="ARBA" id="ARBA00005322"/>
    </source>
</evidence>
<proteinExistence type="inferred from homology"/>
<accession>A0ABY7M8E3</accession>
<evidence type="ECO:0000256" key="3">
    <source>
        <dbReference type="ARBA" id="ARBA00022491"/>
    </source>
</evidence>
<feature type="domain" description="Anti-sigma-28 factor FlgM C-terminal" evidence="8">
    <location>
        <begin position="33"/>
        <end position="87"/>
    </location>
</feature>
<name>A0ABY7M8E3_9CHLR</name>
<evidence type="ECO:0000256" key="2">
    <source>
        <dbReference type="ARBA" id="ARBA00017823"/>
    </source>
</evidence>
<dbReference type="InterPro" id="IPR007412">
    <property type="entry name" value="FlgM"/>
</dbReference>
<dbReference type="InterPro" id="IPR035890">
    <property type="entry name" value="Anti-sigma-28_factor_FlgM_sf"/>
</dbReference>
<keyword evidence="6" id="KW-0804">Transcription</keyword>
<comment type="similarity">
    <text evidence="1">Belongs to the FlgM family.</text>
</comment>
<sequence>MTGVRRTGSTRGVSFEPTPLRGPRPAPPPEPADRAGITEDARELARALQAVQAAPDVREIRIAALRKAIAEGRYQPDPREIARRLMERGGFDPEG</sequence>
<protein>
    <recommendedName>
        <fullName evidence="2">Negative regulator of flagellin synthesis</fullName>
    </recommendedName>
</protein>
<evidence type="ECO:0000256" key="4">
    <source>
        <dbReference type="ARBA" id="ARBA00022795"/>
    </source>
</evidence>
<keyword evidence="9" id="KW-0966">Cell projection</keyword>
<evidence type="ECO:0000256" key="7">
    <source>
        <dbReference type="SAM" id="MobiDB-lite"/>
    </source>
</evidence>
<keyword evidence="9" id="KW-0282">Flagellum</keyword>
<dbReference type="InterPro" id="IPR031316">
    <property type="entry name" value="FlgM_C"/>
</dbReference>
<keyword evidence="4" id="KW-1005">Bacterial flagellum biogenesis</keyword>
<reference evidence="9 10" key="1">
    <citation type="journal article" date="2023" name="ISME J.">
        <title>Thermophilic Dehalococcoidia with unusual traits shed light on an unexpected past.</title>
        <authorList>
            <person name="Palmer M."/>
            <person name="Covington J.K."/>
            <person name="Zhou E.M."/>
            <person name="Thomas S.C."/>
            <person name="Habib N."/>
            <person name="Seymour C.O."/>
            <person name="Lai D."/>
            <person name="Johnston J."/>
            <person name="Hashimi A."/>
            <person name="Jiao J.Y."/>
            <person name="Muok A.R."/>
            <person name="Liu L."/>
            <person name="Xian W.D."/>
            <person name="Zhi X.Y."/>
            <person name="Li M.M."/>
            <person name="Silva L.P."/>
            <person name="Bowen B.P."/>
            <person name="Louie K."/>
            <person name="Briegel A."/>
            <person name="Pett-Ridge J."/>
            <person name="Weber P.K."/>
            <person name="Tocheva E.I."/>
            <person name="Woyke T."/>
            <person name="Northen T.R."/>
            <person name="Mayali X."/>
            <person name="Li W.J."/>
            <person name="Hedlund B.P."/>
        </authorList>
    </citation>
    <scope>NUCLEOTIDE SEQUENCE [LARGE SCALE GENOMIC DNA]</scope>
    <source>
        <strain evidence="9 10">YIM 72310</strain>
    </source>
</reference>